<accession>A0A0E9UFD7</accession>
<dbReference type="AlphaFoldDB" id="A0A0E9UFD7"/>
<evidence type="ECO:0000313" key="1">
    <source>
        <dbReference type="EMBL" id="JAH64536.1"/>
    </source>
</evidence>
<protein>
    <submittedName>
        <fullName evidence="1">Uncharacterized protein</fullName>
    </submittedName>
</protein>
<sequence>MVTGRGKKRVVPNVFS</sequence>
<proteinExistence type="predicted"/>
<name>A0A0E9UFD7_ANGAN</name>
<reference evidence="1" key="2">
    <citation type="journal article" date="2015" name="Fish Shellfish Immunol.">
        <title>Early steps in the European eel (Anguilla anguilla)-Vibrio vulnificus interaction in the gills: Role of the RtxA13 toxin.</title>
        <authorList>
            <person name="Callol A."/>
            <person name="Pajuelo D."/>
            <person name="Ebbesson L."/>
            <person name="Teles M."/>
            <person name="MacKenzie S."/>
            <person name="Amaro C."/>
        </authorList>
    </citation>
    <scope>NUCLEOTIDE SEQUENCE</scope>
</reference>
<reference evidence="1" key="1">
    <citation type="submission" date="2014-11" db="EMBL/GenBank/DDBJ databases">
        <authorList>
            <person name="Amaro Gonzalez C."/>
        </authorList>
    </citation>
    <scope>NUCLEOTIDE SEQUENCE</scope>
</reference>
<dbReference type="EMBL" id="GBXM01044041">
    <property type="protein sequence ID" value="JAH64536.1"/>
    <property type="molecule type" value="Transcribed_RNA"/>
</dbReference>
<organism evidence="1">
    <name type="scientific">Anguilla anguilla</name>
    <name type="common">European freshwater eel</name>
    <name type="synonym">Muraena anguilla</name>
    <dbReference type="NCBI Taxonomy" id="7936"/>
    <lineage>
        <taxon>Eukaryota</taxon>
        <taxon>Metazoa</taxon>
        <taxon>Chordata</taxon>
        <taxon>Craniata</taxon>
        <taxon>Vertebrata</taxon>
        <taxon>Euteleostomi</taxon>
        <taxon>Actinopterygii</taxon>
        <taxon>Neopterygii</taxon>
        <taxon>Teleostei</taxon>
        <taxon>Anguilliformes</taxon>
        <taxon>Anguillidae</taxon>
        <taxon>Anguilla</taxon>
    </lineage>
</organism>